<dbReference type="GO" id="GO:0005634">
    <property type="term" value="C:nucleus"/>
    <property type="evidence" value="ECO:0007669"/>
    <property type="project" value="TreeGrafter"/>
</dbReference>
<dbReference type="PANTHER" id="PTHR12970:SF1">
    <property type="entry name" value="PROTEASOME ASSEMBLY CHAPERONE 2"/>
    <property type="match status" value="1"/>
</dbReference>
<comment type="subunit">
    <text evidence="4">Component of the 20S proteasome chaperone.</text>
</comment>
<organism evidence="5 6">
    <name type="scientific">Dendrothele bispora (strain CBS 962.96)</name>
    <dbReference type="NCBI Taxonomy" id="1314807"/>
    <lineage>
        <taxon>Eukaryota</taxon>
        <taxon>Fungi</taxon>
        <taxon>Dikarya</taxon>
        <taxon>Basidiomycota</taxon>
        <taxon>Agaricomycotina</taxon>
        <taxon>Agaricomycetes</taxon>
        <taxon>Agaricomycetidae</taxon>
        <taxon>Agaricales</taxon>
        <taxon>Agaricales incertae sedis</taxon>
        <taxon>Dendrothele</taxon>
    </lineage>
</organism>
<evidence type="ECO:0000313" key="5">
    <source>
        <dbReference type="EMBL" id="THU95392.1"/>
    </source>
</evidence>
<dbReference type="GO" id="GO:0005829">
    <property type="term" value="C:cytosol"/>
    <property type="evidence" value="ECO:0007669"/>
    <property type="project" value="TreeGrafter"/>
</dbReference>
<dbReference type="Pfam" id="PF09754">
    <property type="entry name" value="PAC2"/>
    <property type="match status" value="1"/>
</dbReference>
<sequence>MEFARSTSKLDLAGKILIVPIVSTANVSQLAVDLLIVSLGLRRQAVINPDYFIPLVGGTEDDEPGITTPSELYGKDGIQVVVIQQRSPILKAKKQEYIDHFLKFIQESGVAAVLFLAGVDLSNRTDDQMLTPIYQLQPVNTPPLNSSPLQALTTLPIPVYQSPVPQKPGAEDTEPLVPFIPGAGLTRRILSSIPKAWSVPTAALLRFALDGDNREDALSFATVTAKIAGIQPTGVEWRQPKSWTGLFGTPHDQTLYG</sequence>
<name>A0A4S8M056_DENBC</name>
<evidence type="ECO:0000256" key="1">
    <source>
        <dbReference type="ARBA" id="ARBA00019186"/>
    </source>
</evidence>
<accession>A0A4S8M056</accession>
<evidence type="ECO:0000313" key="6">
    <source>
        <dbReference type="Proteomes" id="UP000297245"/>
    </source>
</evidence>
<protein>
    <recommendedName>
        <fullName evidence="1 4">Proteasome assembly chaperone 2</fullName>
    </recommendedName>
</protein>
<evidence type="ECO:0000256" key="3">
    <source>
        <dbReference type="ARBA" id="ARBA00025745"/>
    </source>
</evidence>
<dbReference type="PANTHER" id="PTHR12970">
    <property type="entry name" value="PROTEASOME ASSEMBLY CHAPERONE 2"/>
    <property type="match status" value="1"/>
</dbReference>
<dbReference type="SUPFAM" id="SSF159659">
    <property type="entry name" value="Cgl1923-like"/>
    <property type="match status" value="1"/>
</dbReference>
<dbReference type="InterPro" id="IPR019151">
    <property type="entry name" value="Proteasome_assmbl_chaperone_2"/>
</dbReference>
<dbReference type="Proteomes" id="UP000297245">
    <property type="component" value="Unassembled WGS sequence"/>
</dbReference>
<evidence type="ECO:0000256" key="4">
    <source>
        <dbReference type="PIRNR" id="PIRNR010044"/>
    </source>
</evidence>
<reference evidence="5 6" key="1">
    <citation type="journal article" date="2019" name="Nat. Ecol. Evol.">
        <title>Megaphylogeny resolves global patterns of mushroom evolution.</title>
        <authorList>
            <person name="Varga T."/>
            <person name="Krizsan K."/>
            <person name="Foldi C."/>
            <person name="Dima B."/>
            <person name="Sanchez-Garcia M."/>
            <person name="Sanchez-Ramirez S."/>
            <person name="Szollosi G.J."/>
            <person name="Szarkandi J.G."/>
            <person name="Papp V."/>
            <person name="Albert L."/>
            <person name="Andreopoulos W."/>
            <person name="Angelini C."/>
            <person name="Antonin V."/>
            <person name="Barry K.W."/>
            <person name="Bougher N.L."/>
            <person name="Buchanan P."/>
            <person name="Buyck B."/>
            <person name="Bense V."/>
            <person name="Catcheside P."/>
            <person name="Chovatia M."/>
            <person name="Cooper J."/>
            <person name="Damon W."/>
            <person name="Desjardin D."/>
            <person name="Finy P."/>
            <person name="Geml J."/>
            <person name="Haridas S."/>
            <person name="Hughes K."/>
            <person name="Justo A."/>
            <person name="Karasinski D."/>
            <person name="Kautmanova I."/>
            <person name="Kiss B."/>
            <person name="Kocsube S."/>
            <person name="Kotiranta H."/>
            <person name="LaButti K.M."/>
            <person name="Lechner B.E."/>
            <person name="Liimatainen K."/>
            <person name="Lipzen A."/>
            <person name="Lukacs Z."/>
            <person name="Mihaltcheva S."/>
            <person name="Morgado L.N."/>
            <person name="Niskanen T."/>
            <person name="Noordeloos M.E."/>
            <person name="Ohm R.A."/>
            <person name="Ortiz-Santana B."/>
            <person name="Ovrebo C."/>
            <person name="Racz N."/>
            <person name="Riley R."/>
            <person name="Savchenko A."/>
            <person name="Shiryaev A."/>
            <person name="Soop K."/>
            <person name="Spirin V."/>
            <person name="Szebenyi C."/>
            <person name="Tomsovsky M."/>
            <person name="Tulloss R.E."/>
            <person name="Uehling J."/>
            <person name="Grigoriev I.V."/>
            <person name="Vagvolgyi C."/>
            <person name="Papp T."/>
            <person name="Martin F.M."/>
            <person name="Miettinen O."/>
            <person name="Hibbett D.S."/>
            <person name="Nagy L.G."/>
        </authorList>
    </citation>
    <scope>NUCLEOTIDE SEQUENCE [LARGE SCALE GENOMIC DNA]</scope>
    <source>
        <strain evidence="5 6">CBS 962.96</strain>
    </source>
</reference>
<comment type="function">
    <text evidence="4">Involved in 20S proteasome assembly.</text>
</comment>
<keyword evidence="2 4" id="KW-0143">Chaperone</keyword>
<keyword evidence="6" id="KW-1185">Reference proteome</keyword>
<dbReference type="InterPro" id="IPR038389">
    <property type="entry name" value="PSMG2_sf"/>
</dbReference>
<evidence type="ECO:0000256" key="2">
    <source>
        <dbReference type="ARBA" id="ARBA00023186"/>
    </source>
</evidence>
<comment type="similarity">
    <text evidence="3 4">Belongs to the PSMG2 family.</text>
</comment>
<dbReference type="InterPro" id="IPR016562">
    <property type="entry name" value="Proteasome_assmbl_chp_2_euk"/>
</dbReference>
<dbReference type="GO" id="GO:0043248">
    <property type="term" value="P:proteasome assembly"/>
    <property type="evidence" value="ECO:0007669"/>
    <property type="project" value="TreeGrafter"/>
</dbReference>
<dbReference type="AlphaFoldDB" id="A0A4S8M056"/>
<dbReference type="OrthoDB" id="10260712at2759"/>
<dbReference type="PIRSF" id="PIRSF010044">
    <property type="entry name" value="UCP010044"/>
    <property type="match status" value="1"/>
</dbReference>
<gene>
    <name evidence="5" type="ORF">K435DRAFT_755914</name>
</gene>
<proteinExistence type="inferred from homology"/>
<dbReference type="EMBL" id="ML179201">
    <property type="protein sequence ID" value="THU95392.1"/>
    <property type="molecule type" value="Genomic_DNA"/>
</dbReference>
<dbReference type="Gene3D" id="3.40.50.10900">
    <property type="entry name" value="PAC-like subunit"/>
    <property type="match status" value="2"/>
</dbReference>